<gene>
    <name evidence="4" type="ORF">H3V53_02255</name>
</gene>
<dbReference type="EC" id="3.8.1.2" evidence="3"/>
<dbReference type="Proteomes" id="UP001386437">
    <property type="component" value="Unassembled WGS sequence"/>
</dbReference>
<dbReference type="RefSeq" id="WP_336596525.1">
    <property type="nucleotide sequence ID" value="NZ_JACFYJ010000002.1"/>
</dbReference>
<dbReference type="InterPro" id="IPR006439">
    <property type="entry name" value="HAD-SF_hydro_IA"/>
</dbReference>
<accession>A0ABU8IKG6</accession>
<evidence type="ECO:0000256" key="1">
    <source>
        <dbReference type="ARBA" id="ARBA00008106"/>
    </source>
</evidence>
<dbReference type="NCBIfam" id="TIGR01428">
    <property type="entry name" value="HAD_type_II"/>
    <property type="match status" value="1"/>
</dbReference>
<dbReference type="PANTHER" id="PTHR43316">
    <property type="entry name" value="HYDROLASE, HALOACID DELAHOGENASE-RELATED"/>
    <property type="match status" value="1"/>
</dbReference>
<dbReference type="InterPro" id="IPR036412">
    <property type="entry name" value="HAD-like_sf"/>
</dbReference>
<name>A0ABU8IKG6_9BURK</name>
<evidence type="ECO:0000313" key="5">
    <source>
        <dbReference type="Proteomes" id="UP001386437"/>
    </source>
</evidence>
<comment type="similarity">
    <text evidence="1 3">Belongs to the HAD-like hydrolase superfamily. S-2-haloalkanoic acid dehalogenase family.</text>
</comment>
<dbReference type="Gene3D" id="1.10.150.240">
    <property type="entry name" value="Putative phosphatase, domain 2"/>
    <property type="match status" value="1"/>
</dbReference>
<keyword evidence="5" id="KW-1185">Reference proteome</keyword>
<organism evidence="4 5">
    <name type="scientific">Paraburkholderia bengalensis</name>
    <dbReference type="NCBI Taxonomy" id="2747562"/>
    <lineage>
        <taxon>Bacteria</taxon>
        <taxon>Pseudomonadati</taxon>
        <taxon>Pseudomonadota</taxon>
        <taxon>Betaproteobacteria</taxon>
        <taxon>Burkholderiales</taxon>
        <taxon>Burkholderiaceae</taxon>
        <taxon>Paraburkholderia</taxon>
    </lineage>
</organism>
<comment type="caution">
    <text evidence="4">The sequence shown here is derived from an EMBL/GenBank/DDBJ whole genome shotgun (WGS) entry which is preliminary data.</text>
</comment>
<dbReference type="Gene3D" id="3.40.50.1000">
    <property type="entry name" value="HAD superfamily/HAD-like"/>
    <property type="match status" value="1"/>
</dbReference>
<keyword evidence="2 3" id="KW-0378">Hydrolase</keyword>
<dbReference type="InterPro" id="IPR051540">
    <property type="entry name" value="S-2-haloacid_dehalogenase"/>
</dbReference>
<proteinExistence type="inferred from homology"/>
<comment type="function">
    <text evidence="3">Catalyzes the hydrolytic dehalogenation of small (S)-2-haloalkanoic acids to yield the corresponding (R)-2-hydroxyalkanoic acids.</text>
</comment>
<dbReference type="InterPro" id="IPR006328">
    <property type="entry name" value="2-HAD"/>
</dbReference>
<evidence type="ECO:0000256" key="2">
    <source>
        <dbReference type="ARBA" id="ARBA00022801"/>
    </source>
</evidence>
<reference evidence="4 5" key="1">
    <citation type="journal article" date="2022" name="Arch. Microbiol.">
        <title>Paraburkholderia bengalensis sp. nov. isolated from roots of Oryza sativa, IR64.</title>
        <authorList>
            <person name="Nag P."/>
            <person name="Mondal N."/>
            <person name="Sarkar J."/>
            <person name="Das S."/>
        </authorList>
    </citation>
    <scope>NUCLEOTIDE SEQUENCE [LARGE SCALE GENOMIC DNA]</scope>
    <source>
        <strain evidence="4 5">IR64_4_BI</strain>
    </source>
</reference>
<dbReference type="InterPro" id="IPR023198">
    <property type="entry name" value="PGP-like_dom2"/>
</dbReference>
<dbReference type="NCBIfam" id="TIGR01493">
    <property type="entry name" value="HAD-SF-IA-v2"/>
    <property type="match status" value="1"/>
</dbReference>
<dbReference type="PRINTS" id="PR00413">
    <property type="entry name" value="HADHALOGNASE"/>
</dbReference>
<dbReference type="InterPro" id="IPR023214">
    <property type="entry name" value="HAD_sf"/>
</dbReference>
<dbReference type="SUPFAM" id="SSF56784">
    <property type="entry name" value="HAD-like"/>
    <property type="match status" value="1"/>
</dbReference>
<dbReference type="EMBL" id="JACFYJ010000002">
    <property type="protein sequence ID" value="MEI5996073.1"/>
    <property type="molecule type" value="Genomic_DNA"/>
</dbReference>
<evidence type="ECO:0000313" key="4">
    <source>
        <dbReference type="EMBL" id="MEI5996073.1"/>
    </source>
</evidence>
<comment type="catalytic activity">
    <reaction evidence="3">
        <text>an (S)-2-haloacid + H2O = a (2R)-2-hydroxycarboxylate + a halide anion + H(+)</text>
        <dbReference type="Rhea" id="RHEA:11192"/>
        <dbReference type="ChEBI" id="CHEBI:15377"/>
        <dbReference type="ChEBI" id="CHEBI:15378"/>
        <dbReference type="ChEBI" id="CHEBI:16042"/>
        <dbReference type="ChEBI" id="CHEBI:58314"/>
        <dbReference type="ChEBI" id="CHEBI:137405"/>
        <dbReference type="EC" id="3.8.1.2"/>
    </reaction>
</comment>
<sequence length="243" mass="26731">MTTAEHIVRPKALVFDMQGTVFDFYDPMMRELARIPSVASHLSHWSTFPGRWSASAHDAIVEISAGRKPWQPNSAVYAEVLNPLLSRYPGGETLSVEDKTRLLGVWGKMKPWTDSARGLISLRETFVIATLTNASMAGMIALVKRERLPFDAILTGELVHAFKPDPRVYQLASDYLGFAPGEILMVSAHKWDLLAAKRSGLLTAFVPRPYENGPQTEADISPEPYIDVTAAGLPQLASLLGRG</sequence>
<dbReference type="Pfam" id="PF00702">
    <property type="entry name" value="Hydrolase"/>
    <property type="match status" value="1"/>
</dbReference>
<evidence type="ECO:0000256" key="3">
    <source>
        <dbReference type="RuleBase" id="RU368077"/>
    </source>
</evidence>
<dbReference type="PANTHER" id="PTHR43316:SF3">
    <property type="entry name" value="HALOACID DEHALOGENASE, TYPE II (AFU_ORTHOLOGUE AFUA_2G07750)-RELATED"/>
    <property type="match status" value="1"/>
</dbReference>
<protein>
    <recommendedName>
        <fullName evidence="3">(S)-2-haloacid dehalogenase</fullName>
        <ecNumber evidence="3">3.8.1.2</ecNumber>
    </recommendedName>
    <alternativeName>
        <fullName evidence="3">2-haloalkanoic acid dehalogenase</fullName>
    </alternativeName>
    <alternativeName>
        <fullName evidence="3">Halocarboxylic acid halidohydrolase</fullName>
    </alternativeName>
    <alternativeName>
        <fullName evidence="3">L-2-haloacid dehalogenase</fullName>
    </alternativeName>
</protein>